<feature type="domain" description="GGDEF" evidence="3">
    <location>
        <begin position="331"/>
        <end position="462"/>
    </location>
</feature>
<dbReference type="Pfam" id="PF00990">
    <property type="entry name" value="GGDEF"/>
    <property type="match status" value="1"/>
</dbReference>
<dbReference type="PROSITE" id="PS50112">
    <property type="entry name" value="PAS"/>
    <property type="match status" value="1"/>
</dbReference>
<sequence length="737" mass="78922">MVASMAGSVADVVSTGLLVATSDNRVVWANRALLDLVATGGGVAYDIAAGVVSDGIAGAAHDSAAGVVRDGAGLVSTVGGGYWRGEPDADPVYSARVAVAEAGLPLAGVVPDTEPREAQWQAPDGTTRWLEVRARTLAGGRPPGLGQVVSDGFVLYEIADVTGRRREEETLRLRERWLRHVETIARTGIWEWDLVTNEMEWSDELLAMFGYPTDTQVDYDTFQLLVHPEDRATVESVFDQAIATVTPVEVTHRMYLADRLTECVLEWRGDVLTDDSGTPIRIMGTAHDVTELIRIRRELAHAAAHEPLTEVLNRRATTALLAERLAAGAERTGALLLVDVDNFKIVNDLRGHSAGDTVMRSVAQSLGETLPAVVIGRLGDDEFAVVLQTGDGLDALAVADTLREQVARHTVMVDGFAVRVTVSIGVVSLSAVGDCDTALAHAGLALSEAKDAGRNCARLFTPERHEYLTRRTLVVQRIRDALDAGLLTLEAQPVVDLTSHEVQGYEVLLRLHDGQQPELGPAEFISALAHSDLALSLDRWVVQQTVAALASVAARGARLRLHVNISSRSVEDPDFADFVLSALRAARVDPSQLGIEIAESVAVAAADAVRQLAETLTGAGCRFTLDDFGVALGSFVYLRNLPFTNVKIDGDFLRHVDTSPADAVLVDAVVRIARCLGMYTIAESVDRESLAPALRDLGVDYAQGFHLGPPRPLTELLAGTSDADPQTHEAGLNSFLG</sequence>
<dbReference type="Pfam" id="PF00563">
    <property type="entry name" value="EAL"/>
    <property type="match status" value="1"/>
</dbReference>
<feature type="domain" description="PAS" evidence="1">
    <location>
        <begin position="174"/>
        <end position="245"/>
    </location>
</feature>
<dbReference type="InterPro" id="IPR001610">
    <property type="entry name" value="PAC"/>
</dbReference>
<dbReference type="CDD" id="cd01949">
    <property type="entry name" value="GGDEF"/>
    <property type="match status" value="1"/>
</dbReference>
<dbReference type="PROSITE" id="PS50887">
    <property type="entry name" value="GGDEF"/>
    <property type="match status" value="1"/>
</dbReference>
<name>A0A1C3P6W6_9ACTN</name>
<evidence type="ECO:0000259" key="1">
    <source>
        <dbReference type="PROSITE" id="PS50112"/>
    </source>
</evidence>
<dbReference type="Proteomes" id="UP000199013">
    <property type="component" value="Unassembled WGS sequence"/>
</dbReference>
<dbReference type="InterPro" id="IPR013655">
    <property type="entry name" value="PAS_fold_3"/>
</dbReference>
<keyword evidence="5" id="KW-1185">Reference proteome</keyword>
<dbReference type="NCBIfam" id="TIGR00229">
    <property type="entry name" value="sensory_box"/>
    <property type="match status" value="1"/>
</dbReference>
<dbReference type="SMART" id="SM00052">
    <property type="entry name" value="EAL"/>
    <property type="match status" value="1"/>
</dbReference>
<dbReference type="NCBIfam" id="TIGR00254">
    <property type="entry name" value="GGDEF"/>
    <property type="match status" value="1"/>
</dbReference>
<dbReference type="InterPro" id="IPR001633">
    <property type="entry name" value="EAL_dom"/>
</dbReference>
<reference evidence="5" key="1">
    <citation type="submission" date="2016-02" db="EMBL/GenBank/DDBJ databases">
        <authorList>
            <person name="Wibberg D."/>
        </authorList>
    </citation>
    <scope>NUCLEOTIDE SEQUENCE [LARGE SCALE GENOMIC DNA]</scope>
</reference>
<organism evidence="4 5">
    <name type="scientific">Candidatus Protofrankia californiensis</name>
    <dbReference type="NCBI Taxonomy" id="1839754"/>
    <lineage>
        <taxon>Bacteria</taxon>
        <taxon>Bacillati</taxon>
        <taxon>Actinomycetota</taxon>
        <taxon>Actinomycetes</taxon>
        <taxon>Frankiales</taxon>
        <taxon>Frankiaceae</taxon>
        <taxon>Protofrankia</taxon>
    </lineage>
</organism>
<evidence type="ECO:0000259" key="3">
    <source>
        <dbReference type="PROSITE" id="PS50887"/>
    </source>
</evidence>
<dbReference type="InterPro" id="IPR043128">
    <property type="entry name" value="Rev_trsase/Diguanyl_cyclase"/>
</dbReference>
<dbReference type="Gene3D" id="3.30.450.20">
    <property type="entry name" value="PAS domain"/>
    <property type="match status" value="1"/>
</dbReference>
<dbReference type="CDD" id="cd00130">
    <property type="entry name" value="PAS"/>
    <property type="match status" value="1"/>
</dbReference>
<evidence type="ECO:0000313" key="4">
    <source>
        <dbReference type="EMBL" id="SBW25567.1"/>
    </source>
</evidence>
<dbReference type="SUPFAM" id="SSF55785">
    <property type="entry name" value="PYP-like sensor domain (PAS domain)"/>
    <property type="match status" value="1"/>
</dbReference>
<feature type="domain" description="EAL" evidence="2">
    <location>
        <begin position="471"/>
        <end position="724"/>
    </location>
</feature>
<dbReference type="InterPro" id="IPR000160">
    <property type="entry name" value="GGDEF_dom"/>
</dbReference>
<dbReference type="PROSITE" id="PS50883">
    <property type="entry name" value="EAL"/>
    <property type="match status" value="1"/>
</dbReference>
<evidence type="ECO:0000259" key="2">
    <source>
        <dbReference type="PROSITE" id="PS50883"/>
    </source>
</evidence>
<proteinExistence type="predicted"/>
<dbReference type="InterPro" id="IPR029787">
    <property type="entry name" value="Nucleotide_cyclase"/>
</dbReference>
<dbReference type="EMBL" id="FLUV01001921">
    <property type="protein sequence ID" value="SBW25567.1"/>
    <property type="molecule type" value="Genomic_DNA"/>
</dbReference>
<dbReference type="SUPFAM" id="SSF141868">
    <property type="entry name" value="EAL domain-like"/>
    <property type="match status" value="1"/>
</dbReference>
<dbReference type="CDD" id="cd01948">
    <property type="entry name" value="EAL"/>
    <property type="match status" value="1"/>
</dbReference>
<dbReference type="Pfam" id="PF08447">
    <property type="entry name" value="PAS_3"/>
    <property type="match status" value="1"/>
</dbReference>
<dbReference type="InterPro" id="IPR035965">
    <property type="entry name" value="PAS-like_dom_sf"/>
</dbReference>
<dbReference type="InterPro" id="IPR000014">
    <property type="entry name" value="PAS"/>
</dbReference>
<dbReference type="InterPro" id="IPR052155">
    <property type="entry name" value="Biofilm_reg_signaling"/>
</dbReference>
<evidence type="ECO:0000313" key="5">
    <source>
        <dbReference type="Proteomes" id="UP000199013"/>
    </source>
</evidence>
<dbReference type="Gene3D" id="3.30.70.270">
    <property type="match status" value="1"/>
</dbReference>
<dbReference type="Gene3D" id="3.20.20.450">
    <property type="entry name" value="EAL domain"/>
    <property type="match status" value="1"/>
</dbReference>
<accession>A0A1C3P6W6</accession>
<dbReference type="SMART" id="SM00267">
    <property type="entry name" value="GGDEF"/>
    <property type="match status" value="1"/>
</dbReference>
<dbReference type="InterPro" id="IPR035919">
    <property type="entry name" value="EAL_sf"/>
</dbReference>
<dbReference type="PANTHER" id="PTHR44757">
    <property type="entry name" value="DIGUANYLATE CYCLASE DGCP"/>
    <property type="match status" value="1"/>
</dbReference>
<dbReference type="PANTHER" id="PTHR44757:SF2">
    <property type="entry name" value="BIOFILM ARCHITECTURE MAINTENANCE PROTEIN MBAA"/>
    <property type="match status" value="1"/>
</dbReference>
<dbReference type="SUPFAM" id="SSF55073">
    <property type="entry name" value="Nucleotide cyclase"/>
    <property type="match status" value="1"/>
</dbReference>
<protein>
    <submittedName>
        <fullName evidence="4">PAS/PAC sensor-containing diguanylate cyclase/phosphodiesterase</fullName>
    </submittedName>
</protein>
<dbReference type="SMART" id="SM00086">
    <property type="entry name" value="PAC"/>
    <property type="match status" value="2"/>
</dbReference>
<dbReference type="AlphaFoldDB" id="A0A1C3P6W6"/>
<gene>
    <name evidence="4" type="ORF">FDG2_4597</name>
</gene>